<comment type="caution">
    <text evidence="2">The sequence shown here is derived from an EMBL/GenBank/DDBJ whole genome shotgun (WGS) entry which is preliminary data.</text>
</comment>
<dbReference type="OrthoDB" id="4509678at2"/>
<evidence type="ECO:0000313" key="3">
    <source>
        <dbReference type="Proteomes" id="UP000308349"/>
    </source>
</evidence>
<dbReference type="RefSeq" id="WP_138454702.1">
    <property type="nucleotide sequence ID" value="NZ_VBUU01000001.1"/>
</dbReference>
<sequence length="477" mass="51641">MNDAVPTLGQVRVWQPWKITESGNEIHARNTDFAGFSERMNTHIRDAGGNWDGDAYWAAYDRIAGDFDVARKVAQEVGEVADAMIRAGTTIGNYRDVLLGKVADATEAGFVVGDDWQVSGGGTDGGGGESDLHQHQTAVTTALNEMLDARTQVMATISQAANEVRSCGEQFGPGDAIGEETEGPLYQQQPRDDAARTAAAAAEFRKVFGRDPVSNVDWETAIVLNPNSYDPKYQGVDAEVRVARIEPVPGQGVVRTAQWIEQEKVFNVPKDLGDNRTCDPNFDPEHARVTTYIDYENGIVVVRQNPSVSEDGEVDVSAPEAEVWQADDGSVRVKYDAGNPHSPDPTGKWTVNGDLVFVPGQGEPESPGSTGVTVHGTRTDYPSLEVYQEYQNGHINDVAIDPAVTGGEHGPLVNLPFHHTIPGSDPDIFDKFKYIQEYPGDQPPGFPNIFEFPGTSVGGAENPPVVRTLTPEDRPLA</sequence>
<evidence type="ECO:0000313" key="2">
    <source>
        <dbReference type="EMBL" id="TLG17948.1"/>
    </source>
</evidence>
<gene>
    <name evidence="2" type="ORF">FEK35_02160</name>
</gene>
<protein>
    <recommendedName>
        <fullName evidence="4">WXG100 family type VII secretion target</fullName>
    </recommendedName>
</protein>
<evidence type="ECO:0008006" key="4">
    <source>
        <dbReference type="Google" id="ProtNLM"/>
    </source>
</evidence>
<organism evidence="2 3">
    <name type="scientific">Nocardia cyriacigeorgica</name>
    <dbReference type="NCBI Taxonomy" id="135487"/>
    <lineage>
        <taxon>Bacteria</taxon>
        <taxon>Bacillati</taxon>
        <taxon>Actinomycetota</taxon>
        <taxon>Actinomycetes</taxon>
        <taxon>Mycobacteriales</taxon>
        <taxon>Nocardiaceae</taxon>
        <taxon>Nocardia</taxon>
    </lineage>
</organism>
<name>A0A5R8PLW6_9NOCA</name>
<dbReference type="EMBL" id="VBUU01000001">
    <property type="protein sequence ID" value="TLG17948.1"/>
    <property type="molecule type" value="Genomic_DNA"/>
</dbReference>
<proteinExistence type="predicted"/>
<dbReference type="AlphaFoldDB" id="A0A5R8PLW6"/>
<evidence type="ECO:0000256" key="1">
    <source>
        <dbReference type="SAM" id="MobiDB-lite"/>
    </source>
</evidence>
<dbReference type="Proteomes" id="UP000308349">
    <property type="component" value="Unassembled WGS sequence"/>
</dbReference>
<feature type="region of interest" description="Disordered" evidence="1">
    <location>
        <begin position="455"/>
        <end position="477"/>
    </location>
</feature>
<reference evidence="2 3" key="1">
    <citation type="submission" date="2019-05" db="EMBL/GenBank/DDBJ databases">
        <title>Genomes sequences of two Nocardia cyriacigeorgica environmental isolates, type strains Nocardia asteroides ATCC 19247 and Nocardia cyriacigeorgica DSM 44484.</title>
        <authorList>
            <person name="Vautrin F."/>
            <person name="Bergeron E."/>
            <person name="Dubost A."/>
            <person name="Abrouk D."/>
            <person name="Rodriguez Nava V."/>
            <person name="Pujic P."/>
        </authorList>
    </citation>
    <scope>NUCLEOTIDE SEQUENCE [LARGE SCALE GENOMIC DNA]</scope>
    <source>
        <strain evidence="2 3">EML 1456</strain>
    </source>
</reference>
<accession>A0A5R8PLW6</accession>